<dbReference type="EMBL" id="KZ679263">
    <property type="protein sequence ID" value="PTB40360.1"/>
    <property type="molecule type" value="Genomic_DNA"/>
</dbReference>
<dbReference type="AlphaFoldDB" id="A0A2T3Z6I3"/>
<feature type="region of interest" description="Disordered" evidence="1">
    <location>
        <begin position="200"/>
        <end position="223"/>
    </location>
</feature>
<dbReference type="Proteomes" id="UP000240493">
    <property type="component" value="Unassembled WGS sequence"/>
</dbReference>
<accession>A0A2T3Z6I3</accession>
<feature type="compositionally biased region" description="Polar residues" evidence="1">
    <location>
        <begin position="136"/>
        <end position="150"/>
    </location>
</feature>
<proteinExistence type="predicted"/>
<name>A0A2T3Z6I3_TRIA4</name>
<evidence type="ECO:0000256" key="1">
    <source>
        <dbReference type="SAM" id="MobiDB-lite"/>
    </source>
</evidence>
<dbReference type="OrthoDB" id="4870280at2759"/>
<protein>
    <submittedName>
        <fullName evidence="2">Uncharacterized protein</fullName>
    </submittedName>
</protein>
<feature type="region of interest" description="Disordered" evidence="1">
    <location>
        <begin position="449"/>
        <end position="478"/>
    </location>
</feature>
<feature type="compositionally biased region" description="Polar residues" evidence="1">
    <location>
        <begin position="91"/>
        <end position="104"/>
    </location>
</feature>
<reference evidence="2 3" key="1">
    <citation type="submission" date="2016-07" db="EMBL/GenBank/DDBJ databases">
        <title>Multiple horizontal gene transfer events from other fungi enriched the ability of initially mycotrophic Trichoderma (Ascomycota) to feed on dead plant biomass.</title>
        <authorList>
            <consortium name="DOE Joint Genome Institute"/>
            <person name="Aerts A."/>
            <person name="Atanasova L."/>
            <person name="Chenthamara K."/>
            <person name="Zhang J."/>
            <person name="Grujic M."/>
            <person name="Henrissat B."/>
            <person name="Kuo A."/>
            <person name="Salamov A."/>
            <person name="Lipzen A."/>
            <person name="Labutti K."/>
            <person name="Barry K."/>
            <person name="Miao Y."/>
            <person name="Rahimi M.J."/>
            <person name="Shen Q."/>
            <person name="Grigoriev I.V."/>
            <person name="Kubicek C.P."/>
            <person name="Druzhinina I.S."/>
        </authorList>
    </citation>
    <scope>NUCLEOTIDE SEQUENCE [LARGE SCALE GENOMIC DNA]</scope>
    <source>
        <strain evidence="2 3">CBS 433.97</strain>
    </source>
</reference>
<gene>
    <name evidence="2" type="ORF">M441DRAFT_59127</name>
</gene>
<organism evidence="2 3">
    <name type="scientific">Trichoderma asperellum (strain ATCC 204424 / CBS 433.97 / NBRC 101777)</name>
    <dbReference type="NCBI Taxonomy" id="1042311"/>
    <lineage>
        <taxon>Eukaryota</taxon>
        <taxon>Fungi</taxon>
        <taxon>Dikarya</taxon>
        <taxon>Ascomycota</taxon>
        <taxon>Pezizomycotina</taxon>
        <taxon>Sordariomycetes</taxon>
        <taxon>Hypocreomycetidae</taxon>
        <taxon>Hypocreales</taxon>
        <taxon>Hypocreaceae</taxon>
        <taxon>Trichoderma</taxon>
    </lineage>
</organism>
<dbReference type="STRING" id="1042311.A0A2T3Z6I3"/>
<evidence type="ECO:0000313" key="3">
    <source>
        <dbReference type="Proteomes" id="UP000240493"/>
    </source>
</evidence>
<feature type="compositionally biased region" description="Polar residues" evidence="1">
    <location>
        <begin position="449"/>
        <end position="470"/>
    </location>
</feature>
<evidence type="ECO:0000313" key="2">
    <source>
        <dbReference type="EMBL" id="PTB40360.1"/>
    </source>
</evidence>
<feature type="region of interest" description="Disordered" evidence="1">
    <location>
        <begin position="84"/>
        <end position="150"/>
    </location>
</feature>
<keyword evidence="3" id="KW-1185">Reference proteome</keyword>
<sequence length="634" mass="70995">MALEMAIDSMTIRDIIRILKGFNPQDKFQTVLNTCNDDSFDHICNVILRAIFRCASQSKTTSHNENLPRTYRIQQIAREEHIIPEEHTKIQDTTLENSLSPDRSITQEHTETQDQDTTLENSLSPDRSVTHEHTEIQGQDTTSSSPDRATECTSILNNTLSEEQCSLPENSSAATASDSAIELSDILDDENIASPNEISADQTTAEGQKSKQKLPPNYPTLTTSVTASREFPGWSREPKKFWAQSKNAPSFKGQNTSARCKVFVQHAINSIDDTIIIQTLQDRFTSILVYQSYRKLMGGGNITSNNILQYLQRLGIPAHFAPDCSRLVFSGKRREKFCHDIDPDRHEIDYSSQLIPDLKDKLFTHNKDSRMATKCAKTVTTFKDQKDTLLWLASSKAQSAAKAILSYGQKLLGLEEHAHTGYDRPNGQKRRIELEEETGSFKRIRTSVTRSPAGFQNSSPNTHQNATISQRRLHDESPNITANPAVFQVGRDSPLDSQSNGQGLETLAQVALTNIPSEEATNFISNEGTIHSESASYRENAPSDQNRPNLRTEINNLAPSQPNDNPPSETNDDIQRLSSYQDNTATGDFHEQCHASWQARTVEENDDGVYNSEINWESIFTTVDNIDWGTGTIE</sequence>